<name>A0ABQ7FTJ3_DUNSA</name>
<dbReference type="EMBL" id="MU072055">
    <property type="protein sequence ID" value="KAF5825759.1"/>
    <property type="molecule type" value="Genomic_DNA"/>
</dbReference>
<reference evidence="2" key="1">
    <citation type="submission" date="2017-08" db="EMBL/GenBank/DDBJ databases">
        <authorList>
            <person name="Polle J.E."/>
            <person name="Barry K."/>
            <person name="Cushman J."/>
            <person name="Schmutz J."/>
            <person name="Tran D."/>
            <person name="Hathwaick L.T."/>
            <person name="Yim W.C."/>
            <person name="Jenkins J."/>
            <person name="Mckie-Krisberg Z.M."/>
            <person name="Prochnik S."/>
            <person name="Lindquist E."/>
            <person name="Dockter R.B."/>
            <person name="Adam C."/>
            <person name="Molina H."/>
            <person name="Bunkerborg J."/>
            <person name="Jin E."/>
            <person name="Buchheim M."/>
            <person name="Magnuson J."/>
        </authorList>
    </citation>
    <scope>NUCLEOTIDE SEQUENCE</scope>
    <source>
        <strain evidence="2">CCAP 19/18</strain>
    </source>
</reference>
<comment type="caution">
    <text evidence="2">The sequence shown here is derived from an EMBL/GenBank/DDBJ whole genome shotgun (WGS) entry which is preliminary data.</text>
</comment>
<evidence type="ECO:0000313" key="2">
    <source>
        <dbReference type="EMBL" id="KAF5825759.1"/>
    </source>
</evidence>
<sequence length="81" mass="8807">MGFVQTGSMRVILVLPIVAIIALVFFNTRNQDTGTSEQSSCQLVCKRDSAASEVTQPPLYDRVLVVPDLHGCVCMYAEGCL</sequence>
<keyword evidence="1" id="KW-1133">Transmembrane helix</keyword>
<keyword evidence="1" id="KW-0472">Membrane</keyword>
<feature type="transmembrane region" description="Helical" evidence="1">
    <location>
        <begin position="7"/>
        <end position="26"/>
    </location>
</feature>
<evidence type="ECO:0008006" key="4">
    <source>
        <dbReference type="Google" id="ProtNLM"/>
    </source>
</evidence>
<gene>
    <name evidence="2" type="ORF">DUNSADRAFT_7168</name>
</gene>
<proteinExistence type="predicted"/>
<evidence type="ECO:0000256" key="1">
    <source>
        <dbReference type="SAM" id="Phobius"/>
    </source>
</evidence>
<dbReference type="Proteomes" id="UP000815325">
    <property type="component" value="Unassembled WGS sequence"/>
</dbReference>
<evidence type="ECO:0000313" key="3">
    <source>
        <dbReference type="Proteomes" id="UP000815325"/>
    </source>
</evidence>
<keyword evidence="3" id="KW-1185">Reference proteome</keyword>
<organism evidence="2 3">
    <name type="scientific">Dunaliella salina</name>
    <name type="common">Green alga</name>
    <name type="synonym">Protococcus salinus</name>
    <dbReference type="NCBI Taxonomy" id="3046"/>
    <lineage>
        <taxon>Eukaryota</taxon>
        <taxon>Viridiplantae</taxon>
        <taxon>Chlorophyta</taxon>
        <taxon>core chlorophytes</taxon>
        <taxon>Chlorophyceae</taxon>
        <taxon>CS clade</taxon>
        <taxon>Chlamydomonadales</taxon>
        <taxon>Dunaliellaceae</taxon>
        <taxon>Dunaliella</taxon>
    </lineage>
</organism>
<keyword evidence="1" id="KW-0812">Transmembrane</keyword>
<accession>A0ABQ7FTJ3</accession>
<protein>
    <recommendedName>
        <fullName evidence="4">Encoded protein</fullName>
    </recommendedName>
</protein>